<sequence length="199" mass="21082">MAETFPVPTLAQAMAQLRLKPYDTVIVRVYQEPQLGVENGTIDAAGNLVVPILGEVPAAGRSPYELSQDIAGRLGANLLRHPNVTVERTGGLLDRVTVTGAVKNPGVYTVKGPATLVDVLALAEGTTNVARRSDVAIIRQVDGRRAGAIFDLAAIERGEADDPAVLPADKIVVGTSAIRQGYRDLLTATPLIGIAFRYF</sequence>
<evidence type="ECO:0000256" key="1">
    <source>
        <dbReference type="ARBA" id="ARBA00022729"/>
    </source>
</evidence>
<proteinExistence type="predicted"/>
<dbReference type="InterPro" id="IPR049712">
    <property type="entry name" value="Poly_export"/>
</dbReference>
<dbReference type="RefSeq" id="WP_275226556.1">
    <property type="nucleotide sequence ID" value="NZ_JARESE010000001.1"/>
</dbReference>
<keyword evidence="1" id="KW-0732">Signal</keyword>
<comment type="caution">
    <text evidence="4">The sequence shown here is derived from an EMBL/GenBank/DDBJ whole genome shotgun (WGS) entry which is preliminary data.</text>
</comment>
<feature type="domain" description="Polysaccharide export protein N-terminal" evidence="2">
    <location>
        <begin position="13"/>
        <end position="87"/>
    </location>
</feature>
<dbReference type="InterPro" id="IPR019554">
    <property type="entry name" value="Soluble_ligand-bd"/>
</dbReference>
<reference evidence="4 5" key="1">
    <citation type="submission" date="2023-03" db="EMBL/GenBank/DDBJ databases">
        <title>NovoSphingobium album sp. nov. isolated from polycyclic aromatic hydrocarbons- and heavy-metal polluted soil.</title>
        <authorList>
            <person name="Liu Z."/>
            <person name="Wang K."/>
        </authorList>
    </citation>
    <scope>NUCLEOTIDE SEQUENCE [LARGE SCALE GENOMIC DNA]</scope>
    <source>
        <strain evidence="4 5">H3SJ31-1</strain>
    </source>
</reference>
<dbReference type="Pfam" id="PF10531">
    <property type="entry name" value="SLBB"/>
    <property type="match status" value="1"/>
</dbReference>
<organism evidence="4 5">
    <name type="scientific">Novosphingobium album</name>
    <name type="common">ex Liu et al. 2023</name>
    <dbReference type="NCBI Taxonomy" id="3031130"/>
    <lineage>
        <taxon>Bacteria</taxon>
        <taxon>Pseudomonadati</taxon>
        <taxon>Pseudomonadota</taxon>
        <taxon>Alphaproteobacteria</taxon>
        <taxon>Sphingomonadales</taxon>
        <taxon>Sphingomonadaceae</taxon>
        <taxon>Novosphingobium</taxon>
    </lineage>
</organism>
<evidence type="ECO:0000259" key="3">
    <source>
        <dbReference type="Pfam" id="PF10531"/>
    </source>
</evidence>
<gene>
    <name evidence="4" type="ORF">PYV00_01930</name>
</gene>
<dbReference type="PANTHER" id="PTHR33619:SF3">
    <property type="entry name" value="POLYSACCHARIDE EXPORT PROTEIN GFCE-RELATED"/>
    <property type="match status" value="1"/>
</dbReference>
<dbReference type="Pfam" id="PF02563">
    <property type="entry name" value="Poly_export"/>
    <property type="match status" value="1"/>
</dbReference>
<dbReference type="Proteomes" id="UP001216253">
    <property type="component" value="Unassembled WGS sequence"/>
</dbReference>
<dbReference type="EMBL" id="JARESE010000001">
    <property type="protein sequence ID" value="MDE8650476.1"/>
    <property type="molecule type" value="Genomic_DNA"/>
</dbReference>
<dbReference type="Gene3D" id="3.30.1950.10">
    <property type="entry name" value="wza like domain"/>
    <property type="match status" value="1"/>
</dbReference>
<dbReference type="Gene3D" id="3.10.560.10">
    <property type="entry name" value="Outer membrane lipoprotein wza domain like"/>
    <property type="match status" value="1"/>
</dbReference>
<dbReference type="PANTHER" id="PTHR33619">
    <property type="entry name" value="POLYSACCHARIDE EXPORT PROTEIN GFCE-RELATED"/>
    <property type="match status" value="1"/>
</dbReference>
<evidence type="ECO:0000259" key="2">
    <source>
        <dbReference type="Pfam" id="PF02563"/>
    </source>
</evidence>
<evidence type="ECO:0000313" key="5">
    <source>
        <dbReference type="Proteomes" id="UP001216253"/>
    </source>
</evidence>
<name>A0ABT5WKC1_9SPHN</name>
<feature type="domain" description="Soluble ligand binding" evidence="3">
    <location>
        <begin position="95"/>
        <end position="145"/>
    </location>
</feature>
<dbReference type="InterPro" id="IPR003715">
    <property type="entry name" value="Poly_export_N"/>
</dbReference>
<keyword evidence="5" id="KW-1185">Reference proteome</keyword>
<accession>A0ABT5WKC1</accession>
<protein>
    <submittedName>
        <fullName evidence="4">Polysaccharide biosynthesis/export family protein</fullName>
    </submittedName>
</protein>
<evidence type="ECO:0000313" key="4">
    <source>
        <dbReference type="EMBL" id="MDE8650476.1"/>
    </source>
</evidence>